<comment type="caution">
    <text evidence="1">The sequence shown here is derived from an EMBL/GenBank/DDBJ whole genome shotgun (WGS) entry which is preliminary data.</text>
</comment>
<sequence length="443" mass="50835">MRSAEQGARPMLNGNIENFGYGLLGPYLVDFCIWLRMRKQELDGDACLLFLARDGYLIQKIYRILFPEDAEVAHYVLASRATNRYAELETEEKILKFYSSLAKANQESEALLTIYRFLGQPRLLRPQSPPPAPNTKGRFSRTDSEECRWPEGIKDLLPHIIARSEQYRSEYRRYLDATLASRYPIVVDIGYRAKTQQFFSKLLNTPVGGFYLVTHKSAKKVARESGPITAFDAGFIAPDSSESFVNRHRYFFEVILSEQRGTFHYFDKDSSPVYDDFVSDPRSRTIGLAIERGVMRYAMYFRRLGNPQDALIEARDKLKAFLDSPHADDAVLFTGLTFDDRFNGITQRYVVIPPAERQQKFALWVQGQQAIDVKCRSTPMANANPGFCRKVEIIIMDRLLTRAHFACYMSNRSLYTKQNGGVFYLLFSAFKGFIKRAIHASHG</sequence>
<organism evidence="1 2">
    <name type="scientific">Neorhizobium phenanthreniclasticum</name>
    <dbReference type="NCBI Taxonomy" id="3157917"/>
    <lineage>
        <taxon>Bacteria</taxon>
        <taxon>Pseudomonadati</taxon>
        <taxon>Pseudomonadota</taxon>
        <taxon>Alphaproteobacteria</taxon>
        <taxon>Hyphomicrobiales</taxon>
        <taxon>Rhizobiaceae</taxon>
        <taxon>Rhizobium/Agrobacterium group</taxon>
        <taxon>Neorhizobium</taxon>
    </lineage>
</organism>
<proteinExistence type="predicted"/>
<dbReference type="Proteomes" id="UP001496627">
    <property type="component" value="Unassembled WGS sequence"/>
</dbReference>
<evidence type="ECO:0000313" key="2">
    <source>
        <dbReference type="Proteomes" id="UP001496627"/>
    </source>
</evidence>
<dbReference type="RefSeq" id="WP_348863815.1">
    <property type="nucleotide sequence ID" value="NZ_JBEAAL010000017.1"/>
</dbReference>
<evidence type="ECO:0000313" key="1">
    <source>
        <dbReference type="EMBL" id="MEQ1407366.1"/>
    </source>
</evidence>
<protein>
    <submittedName>
        <fullName evidence="1">Uncharacterized protein</fullName>
    </submittedName>
</protein>
<name>A0ABV0M686_9HYPH</name>
<reference evidence="1 2" key="1">
    <citation type="submission" date="2024-05" db="EMBL/GenBank/DDBJ databases">
        <title>Neorhizobium sp. Rsf11, a plant growth promoting and heavy metal resistant PAH-degrader.</title>
        <authorList>
            <person name="Golubev S.N."/>
            <person name="Muratova A.Y."/>
            <person name="Markelova M.I."/>
        </authorList>
    </citation>
    <scope>NUCLEOTIDE SEQUENCE [LARGE SCALE GENOMIC DNA]</scope>
    <source>
        <strain evidence="1 2">Rsf11</strain>
    </source>
</reference>
<accession>A0ABV0M686</accession>
<gene>
    <name evidence="1" type="ORF">ABK249_20770</name>
</gene>
<keyword evidence="2" id="KW-1185">Reference proteome</keyword>
<dbReference type="EMBL" id="JBEAAL010000017">
    <property type="protein sequence ID" value="MEQ1407366.1"/>
    <property type="molecule type" value="Genomic_DNA"/>
</dbReference>